<dbReference type="InterPro" id="IPR058532">
    <property type="entry name" value="YjbR/MT2646/Rv2570-like"/>
</dbReference>
<organism evidence="1 2">
    <name type="scientific">Paenibacillus flagellatus</name>
    <dbReference type="NCBI Taxonomy" id="2211139"/>
    <lineage>
        <taxon>Bacteria</taxon>
        <taxon>Bacillati</taxon>
        <taxon>Bacillota</taxon>
        <taxon>Bacilli</taxon>
        <taxon>Bacillales</taxon>
        <taxon>Paenibacillaceae</taxon>
        <taxon>Paenibacillus</taxon>
    </lineage>
</organism>
<proteinExistence type="predicted"/>
<sequence>MSNDSQLKSERGIDVLKRTRRICMPLPEVAENVDGFGHVVFQVGGKTFVRLGEHNGHVGLSFKSDLETQHLLIQQGGYYRTPYVGQHGWVSAEMPPDWDALADLLKEAYLRTAPKKLVKRLLESGRENG</sequence>
<evidence type="ECO:0000313" key="2">
    <source>
        <dbReference type="Proteomes" id="UP000247476"/>
    </source>
</evidence>
<evidence type="ECO:0000313" key="1">
    <source>
        <dbReference type="EMBL" id="PYI55745.1"/>
    </source>
</evidence>
<keyword evidence="1" id="KW-0808">Transferase</keyword>
<comment type="caution">
    <text evidence="1">The sequence shown here is derived from an EMBL/GenBank/DDBJ whole genome shotgun (WGS) entry which is preliminary data.</text>
</comment>
<dbReference type="Proteomes" id="UP000247476">
    <property type="component" value="Unassembled WGS sequence"/>
</dbReference>
<dbReference type="SUPFAM" id="SSF142906">
    <property type="entry name" value="YjbR-like"/>
    <property type="match status" value="1"/>
</dbReference>
<gene>
    <name evidence="1" type="ORF">DLM86_08475</name>
</gene>
<dbReference type="EMBL" id="QJVJ01000003">
    <property type="protein sequence ID" value="PYI55745.1"/>
    <property type="molecule type" value="Genomic_DNA"/>
</dbReference>
<name>A0A2V5K8B0_9BACL</name>
<protein>
    <submittedName>
        <fullName evidence="1">Phosphoribosylglycinamide formyltransferase</fullName>
    </submittedName>
</protein>
<dbReference type="OrthoDB" id="277063at2"/>
<reference evidence="1 2" key="1">
    <citation type="submission" date="2018-05" db="EMBL/GenBank/DDBJ databases">
        <title>Paenibacillus flagellatus sp. nov., isolated from selenium mineral soil.</title>
        <authorList>
            <person name="Dai X."/>
        </authorList>
    </citation>
    <scope>NUCLEOTIDE SEQUENCE [LARGE SCALE GENOMIC DNA]</scope>
    <source>
        <strain evidence="1 2">DXL2</strain>
    </source>
</reference>
<dbReference type="AlphaFoldDB" id="A0A2V5K8B0"/>
<dbReference type="RefSeq" id="WP_110839546.1">
    <property type="nucleotide sequence ID" value="NZ_QJVJ01000003.1"/>
</dbReference>
<dbReference type="Gene3D" id="3.90.1150.30">
    <property type="match status" value="1"/>
</dbReference>
<dbReference type="GO" id="GO:0016740">
    <property type="term" value="F:transferase activity"/>
    <property type="evidence" value="ECO:0007669"/>
    <property type="project" value="UniProtKB-KW"/>
</dbReference>
<dbReference type="InterPro" id="IPR038056">
    <property type="entry name" value="YjbR-like_sf"/>
</dbReference>
<dbReference type="Pfam" id="PF04237">
    <property type="entry name" value="YjbR"/>
    <property type="match status" value="1"/>
</dbReference>
<keyword evidence="2" id="KW-1185">Reference proteome</keyword>
<accession>A0A2V5K8B0</accession>